<reference evidence="4" key="1">
    <citation type="submission" date="2023-07" db="EMBL/GenBank/DDBJ databases">
        <title>Genomic Encyclopedia of Type Strains, Phase IV (KMG-IV): sequencing the most valuable type-strain genomes for metagenomic binning, comparative biology and taxonomic classification.</title>
        <authorList>
            <person name="Goeker M."/>
        </authorList>
    </citation>
    <scope>NUCLEOTIDE SEQUENCE</scope>
    <source>
        <strain evidence="4">DSM 19569</strain>
    </source>
</reference>
<dbReference type="InterPro" id="IPR003959">
    <property type="entry name" value="ATPase_AAA_core"/>
</dbReference>
<evidence type="ECO:0000259" key="3">
    <source>
        <dbReference type="SMART" id="SM00382"/>
    </source>
</evidence>
<dbReference type="InterPro" id="IPR003593">
    <property type="entry name" value="AAA+_ATPase"/>
</dbReference>
<dbReference type="RefSeq" id="WP_230368075.1">
    <property type="nucleotide sequence ID" value="NZ_JAJALK010000021.1"/>
</dbReference>
<dbReference type="Pfam" id="PF00004">
    <property type="entry name" value="AAA"/>
    <property type="match status" value="1"/>
</dbReference>
<dbReference type="InterPro" id="IPR037219">
    <property type="entry name" value="Peptidase_M41-like"/>
</dbReference>
<protein>
    <recommendedName>
        <fullName evidence="3">AAA+ ATPase domain-containing protein</fullName>
    </recommendedName>
</protein>
<dbReference type="GO" id="GO:0004222">
    <property type="term" value="F:metalloendopeptidase activity"/>
    <property type="evidence" value="ECO:0007669"/>
    <property type="project" value="InterPro"/>
</dbReference>
<dbReference type="InterPro" id="IPR000642">
    <property type="entry name" value="Peptidase_M41"/>
</dbReference>
<keyword evidence="1" id="KW-0547">Nucleotide-binding</keyword>
<dbReference type="GO" id="GO:0006508">
    <property type="term" value="P:proteolysis"/>
    <property type="evidence" value="ECO:0007669"/>
    <property type="project" value="InterPro"/>
</dbReference>
<dbReference type="GO" id="GO:0005886">
    <property type="term" value="C:plasma membrane"/>
    <property type="evidence" value="ECO:0007669"/>
    <property type="project" value="TreeGrafter"/>
</dbReference>
<feature type="domain" description="AAA+ ATPase" evidence="3">
    <location>
        <begin position="264"/>
        <end position="407"/>
    </location>
</feature>
<comment type="caution">
    <text evidence="4">The sequence shown here is derived from an EMBL/GenBank/DDBJ whole genome shotgun (WGS) entry which is preliminary data.</text>
</comment>
<dbReference type="EMBL" id="JAUSWL010000022">
    <property type="protein sequence ID" value="MDQ0547152.1"/>
    <property type="molecule type" value="Genomic_DNA"/>
</dbReference>
<dbReference type="PROSITE" id="PS00674">
    <property type="entry name" value="AAA"/>
    <property type="match status" value="1"/>
</dbReference>
<dbReference type="Gene3D" id="1.20.58.760">
    <property type="entry name" value="Peptidase M41"/>
    <property type="match status" value="1"/>
</dbReference>
<dbReference type="AlphaFoldDB" id="A0AAJ1WZ28"/>
<keyword evidence="1" id="KW-0067">ATP-binding</keyword>
<dbReference type="Pfam" id="PF01434">
    <property type="entry name" value="Peptidase_M41"/>
    <property type="match status" value="1"/>
</dbReference>
<gene>
    <name evidence="4" type="ORF">QO001_006108</name>
</gene>
<evidence type="ECO:0000313" key="4">
    <source>
        <dbReference type="EMBL" id="MDQ0547152.1"/>
    </source>
</evidence>
<accession>A0AAJ1WZ28</accession>
<dbReference type="SUPFAM" id="SSF52540">
    <property type="entry name" value="P-loop containing nucleoside triphosphate hydrolases"/>
    <property type="match status" value="1"/>
</dbReference>
<dbReference type="GO" id="GO:0005524">
    <property type="term" value="F:ATP binding"/>
    <property type="evidence" value="ECO:0007669"/>
    <property type="project" value="UniProtKB-KW"/>
</dbReference>
<dbReference type="PANTHER" id="PTHR23076">
    <property type="entry name" value="METALLOPROTEASE M41 FTSH"/>
    <property type="match status" value="1"/>
</dbReference>
<dbReference type="SUPFAM" id="SSF140990">
    <property type="entry name" value="FtsH protease domain-like"/>
    <property type="match status" value="1"/>
</dbReference>
<dbReference type="InterPro" id="IPR027417">
    <property type="entry name" value="P-loop_NTPase"/>
</dbReference>
<dbReference type="GO" id="GO:0016887">
    <property type="term" value="F:ATP hydrolysis activity"/>
    <property type="evidence" value="ECO:0007669"/>
    <property type="project" value="InterPro"/>
</dbReference>
<comment type="similarity">
    <text evidence="1">Belongs to the AAA ATPase family.</text>
</comment>
<dbReference type="Proteomes" id="UP001223420">
    <property type="component" value="Unassembled WGS sequence"/>
</dbReference>
<feature type="region of interest" description="Disordered" evidence="2">
    <location>
        <begin position="1"/>
        <end position="21"/>
    </location>
</feature>
<dbReference type="SMART" id="SM00382">
    <property type="entry name" value="AAA"/>
    <property type="match status" value="1"/>
</dbReference>
<proteinExistence type="inferred from homology"/>
<evidence type="ECO:0000313" key="5">
    <source>
        <dbReference type="Proteomes" id="UP001223420"/>
    </source>
</evidence>
<name>A0AAJ1WZ28_9HYPH</name>
<evidence type="ECO:0000256" key="2">
    <source>
        <dbReference type="SAM" id="MobiDB-lite"/>
    </source>
</evidence>
<sequence length="669" mass="70878">MPKSTTKPKVPKRLARTAEPARTQDLDDLFADTTYVEAADPNATARVSVVLAMAMLCDAMRPADMKRIARRNGLAVVVAVPGPDWVEPVAQALRRASDGDLVKRNGASRMQDKPDVGCEAVSEALGCGHNVLGVSNAPSRYLPGNLTALADIRVEIKAPTPRALRSTIRIVTGSRPGPIPRGTGAGLSFATLAGCIRRGSSGRACVRRIVAASKAMTTFDPGLADVPLIENCHGYGDTAMSWSRDLIAAVSEYRQGRRPWSSIEDRNIVLGGEAGVGKTSFARSIAKSLSVPFFSTSVSSWFASTGGHINEVVRQVDTVIGQAAAAGPAVLLLDEIDAIPNRATIDNRNRDYWTPIVSHILTALDSAVSGDSASLIIIGATNFPERLDEALVRPGRLNRSVRIERPDTAAIAGILRQHLGGDLATFDLAPIAAVGAGATGAEVAGWAKRARGAARSAGRPMIPTDLVAQVAPVETRSREEVLAVARHESSHAVLGHLTRAFEIESVSTVMTGPYAGLTRRRVRARSSFSRSELDDLAVVLLAGRAADALWGSVNSGSAGQPGSDLAAATKLVAAAHGSYGLGDTMVWLGTEDDAMSMVRTIPAFRLRVETDLALLQGRADRLVLEHADLIDKVALRLMRSRVLSGDEVRTIIARHFGVGGHYPEEARDA</sequence>
<dbReference type="GO" id="GO:0004176">
    <property type="term" value="F:ATP-dependent peptidase activity"/>
    <property type="evidence" value="ECO:0007669"/>
    <property type="project" value="InterPro"/>
</dbReference>
<dbReference type="GO" id="GO:0030163">
    <property type="term" value="P:protein catabolic process"/>
    <property type="evidence" value="ECO:0007669"/>
    <property type="project" value="TreeGrafter"/>
</dbReference>
<evidence type="ECO:0000256" key="1">
    <source>
        <dbReference type="RuleBase" id="RU003651"/>
    </source>
</evidence>
<organism evidence="4 5">
    <name type="scientific">Methylobacterium brachiatum</name>
    <dbReference type="NCBI Taxonomy" id="269660"/>
    <lineage>
        <taxon>Bacteria</taxon>
        <taxon>Pseudomonadati</taxon>
        <taxon>Pseudomonadota</taxon>
        <taxon>Alphaproteobacteria</taxon>
        <taxon>Hyphomicrobiales</taxon>
        <taxon>Methylobacteriaceae</taxon>
        <taxon>Methylobacterium</taxon>
    </lineage>
</organism>
<dbReference type="CDD" id="cd19481">
    <property type="entry name" value="RecA-like_protease"/>
    <property type="match status" value="1"/>
</dbReference>
<dbReference type="PANTHER" id="PTHR23076:SF97">
    <property type="entry name" value="ATP-DEPENDENT ZINC METALLOPROTEASE YME1L1"/>
    <property type="match status" value="1"/>
</dbReference>
<dbReference type="Gene3D" id="3.40.50.300">
    <property type="entry name" value="P-loop containing nucleotide triphosphate hydrolases"/>
    <property type="match status" value="1"/>
</dbReference>
<dbReference type="InterPro" id="IPR003960">
    <property type="entry name" value="ATPase_AAA_CS"/>
</dbReference>